<evidence type="ECO:0000313" key="2">
    <source>
        <dbReference type="EMBL" id="CAL1154630.1"/>
    </source>
</evidence>
<accession>A0A9P1G860</accession>
<evidence type="ECO:0000313" key="3">
    <source>
        <dbReference type="Proteomes" id="UP001152797"/>
    </source>
</evidence>
<dbReference type="OrthoDB" id="436756at2759"/>
<dbReference type="EMBL" id="CAMXCT020002902">
    <property type="protein sequence ID" value="CAL1154630.1"/>
    <property type="molecule type" value="Genomic_DNA"/>
</dbReference>
<name>A0A9P1G860_9DINO</name>
<dbReference type="EMBL" id="CAMXCT010002902">
    <property type="protein sequence ID" value="CAI4001255.1"/>
    <property type="molecule type" value="Genomic_DNA"/>
</dbReference>
<dbReference type="Proteomes" id="UP001152797">
    <property type="component" value="Unassembled WGS sequence"/>
</dbReference>
<reference evidence="2" key="2">
    <citation type="submission" date="2024-04" db="EMBL/GenBank/DDBJ databases">
        <authorList>
            <person name="Chen Y."/>
            <person name="Shah S."/>
            <person name="Dougan E. K."/>
            <person name="Thang M."/>
            <person name="Chan C."/>
        </authorList>
    </citation>
    <scope>NUCLEOTIDE SEQUENCE [LARGE SCALE GENOMIC DNA]</scope>
</reference>
<organism evidence="1">
    <name type="scientific">Cladocopium goreaui</name>
    <dbReference type="NCBI Taxonomy" id="2562237"/>
    <lineage>
        <taxon>Eukaryota</taxon>
        <taxon>Sar</taxon>
        <taxon>Alveolata</taxon>
        <taxon>Dinophyceae</taxon>
        <taxon>Suessiales</taxon>
        <taxon>Symbiodiniaceae</taxon>
        <taxon>Cladocopium</taxon>
    </lineage>
</organism>
<protein>
    <submittedName>
        <fullName evidence="1">Uncharacterized protein</fullName>
    </submittedName>
</protein>
<reference evidence="1" key="1">
    <citation type="submission" date="2022-10" db="EMBL/GenBank/DDBJ databases">
        <authorList>
            <person name="Chen Y."/>
            <person name="Dougan E. K."/>
            <person name="Chan C."/>
            <person name="Rhodes N."/>
            <person name="Thang M."/>
        </authorList>
    </citation>
    <scope>NUCLEOTIDE SEQUENCE</scope>
</reference>
<dbReference type="EMBL" id="CAMXCT030002902">
    <property type="protein sequence ID" value="CAL4788567.1"/>
    <property type="molecule type" value="Genomic_DNA"/>
</dbReference>
<sequence length="142" mass="15781">MAPGAWSGFRRSSERTRRQAAHFRVGWSWLCPLLFPALAFCGSLRPVSLWRLPEPDQHDSRLELEATAAPIARKKAGSALTKRAWAFSQLDPKAGKGMRSADFCNEKPAMRTVCCEVPPPSVRVTKLKKGERYRGSDAQAPT</sequence>
<proteinExistence type="predicted"/>
<keyword evidence="3" id="KW-1185">Reference proteome</keyword>
<dbReference type="AlphaFoldDB" id="A0A9P1G860"/>
<evidence type="ECO:0000313" key="1">
    <source>
        <dbReference type="EMBL" id="CAI4001255.1"/>
    </source>
</evidence>
<gene>
    <name evidence="1" type="ORF">C1SCF055_LOCUS27312</name>
</gene>
<comment type="caution">
    <text evidence="1">The sequence shown here is derived from an EMBL/GenBank/DDBJ whole genome shotgun (WGS) entry which is preliminary data.</text>
</comment>